<organism evidence="4">
    <name type="scientific">Serpula lacrymans var. lacrymans (strain S7.3)</name>
    <name type="common">Dry rot fungus</name>
    <dbReference type="NCBI Taxonomy" id="936435"/>
    <lineage>
        <taxon>Eukaryota</taxon>
        <taxon>Fungi</taxon>
        <taxon>Dikarya</taxon>
        <taxon>Basidiomycota</taxon>
        <taxon>Agaricomycotina</taxon>
        <taxon>Agaricomycetes</taxon>
        <taxon>Agaricomycetidae</taxon>
        <taxon>Boletales</taxon>
        <taxon>Coniophorineae</taxon>
        <taxon>Serpulaceae</taxon>
        <taxon>Serpula</taxon>
    </lineage>
</organism>
<keyword evidence="2" id="KW-0812">Transmembrane</keyword>
<keyword evidence="2" id="KW-0472">Membrane</keyword>
<protein>
    <submittedName>
        <fullName evidence="3">Uncharacterized protein</fullName>
    </submittedName>
</protein>
<dbReference type="HOGENOM" id="CLU_059778_0_0_1"/>
<sequence length="323" mass="34112">MPSMVLAHLRRTSRSFSRRNSFILQLYIISLVCISFLVQPAFAQVYINGQFITKALAIIDSPAPNSQIQAGSSSQIAIEVDGDGNLTSAMQLQELQIYLISYANQINMTVSDSPSILTQEAGSTVKHVNWTVPSCLPAGSYNLTFYENSIIKGQSYYSITPLPIDITSSSSSQCTSDNQLITTPQASSPPSQSPWLAALYTSSSSYLATQSGFETVLSGATTFTIVSPGEPPPITVTVGTAAPSTVTVVMVSLETLTTTISDKPSTTTVTSKSTTTMTMAAGTTGGMAGFVPVNTASLPSSARIALLWAVLVASTMLTVFLRA</sequence>
<evidence type="ECO:0000313" key="4">
    <source>
        <dbReference type="Proteomes" id="UP000008063"/>
    </source>
</evidence>
<gene>
    <name evidence="3" type="ORF">SERLA73DRAFT_181388</name>
</gene>
<dbReference type="EMBL" id="GL945480">
    <property type="protein sequence ID" value="EGN98755.1"/>
    <property type="molecule type" value="Genomic_DNA"/>
</dbReference>
<reference evidence="4" key="1">
    <citation type="journal article" date="2011" name="Science">
        <title>The plant cell wall-decomposing machinery underlies the functional diversity of forest fungi.</title>
        <authorList>
            <person name="Eastwood D.C."/>
            <person name="Floudas D."/>
            <person name="Binder M."/>
            <person name="Majcherczyk A."/>
            <person name="Schneider P."/>
            <person name="Aerts A."/>
            <person name="Asiegbu F.O."/>
            <person name="Baker S.E."/>
            <person name="Barry K."/>
            <person name="Bendiksby M."/>
            <person name="Blumentritt M."/>
            <person name="Coutinho P.M."/>
            <person name="Cullen D."/>
            <person name="de Vries R.P."/>
            <person name="Gathman A."/>
            <person name="Goodell B."/>
            <person name="Henrissat B."/>
            <person name="Ihrmark K."/>
            <person name="Kauserud H."/>
            <person name="Kohler A."/>
            <person name="LaButti K."/>
            <person name="Lapidus A."/>
            <person name="Lavin J.L."/>
            <person name="Lee Y.-H."/>
            <person name="Lindquist E."/>
            <person name="Lilly W."/>
            <person name="Lucas S."/>
            <person name="Morin E."/>
            <person name="Murat C."/>
            <person name="Oguiza J.A."/>
            <person name="Park J."/>
            <person name="Pisabarro A.G."/>
            <person name="Riley R."/>
            <person name="Rosling A."/>
            <person name="Salamov A."/>
            <person name="Schmidt O."/>
            <person name="Schmutz J."/>
            <person name="Skrede I."/>
            <person name="Stenlid J."/>
            <person name="Wiebenga A."/>
            <person name="Xie X."/>
            <person name="Kuees U."/>
            <person name="Hibbett D.S."/>
            <person name="Hoffmeister D."/>
            <person name="Hoegberg N."/>
            <person name="Martin F."/>
            <person name="Grigoriev I.V."/>
            <person name="Watkinson S.C."/>
        </authorList>
    </citation>
    <scope>NUCLEOTIDE SEQUENCE [LARGE SCALE GENOMIC DNA]</scope>
    <source>
        <strain evidence="4">strain S7.3</strain>
    </source>
</reference>
<dbReference type="AlphaFoldDB" id="F8PXZ2"/>
<feature type="transmembrane region" description="Helical" evidence="2">
    <location>
        <begin position="304"/>
        <end position="321"/>
    </location>
</feature>
<evidence type="ECO:0000256" key="2">
    <source>
        <dbReference type="SAM" id="Phobius"/>
    </source>
</evidence>
<evidence type="ECO:0000256" key="1">
    <source>
        <dbReference type="SAM" id="MobiDB-lite"/>
    </source>
</evidence>
<name>F8PXZ2_SERL3</name>
<evidence type="ECO:0000313" key="3">
    <source>
        <dbReference type="EMBL" id="EGN98755.1"/>
    </source>
</evidence>
<dbReference type="OMA" id="YEGSHIN"/>
<proteinExistence type="predicted"/>
<keyword evidence="4" id="KW-1185">Reference proteome</keyword>
<dbReference type="InParanoid" id="F8PXZ2"/>
<dbReference type="Proteomes" id="UP000008063">
    <property type="component" value="Unassembled WGS sequence"/>
</dbReference>
<keyword evidence="2" id="KW-1133">Transmembrane helix</keyword>
<dbReference type="OrthoDB" id="3267335at2759"/>
<feature type="compositionally biased region" description="Polar residues" evidence="1">
    <location>
        <begin position="173"/>
        <end position="183"/>
    </location>
</feature>
<dbReference type="STRING" id="936435.F8PXZ2"/>
<feature type="region of interest" description="Disordered" evidence="1">
    <location>
        <begin position="173"/>
        <end position="192"/>
    </location>
</feature>
<accession>F8PXZ2</accession>